<dbReference type="Proteomes" id="UP000255467">
    <property type="component" value="Unassembled WGS sequence"/>
</dbReference>
<name>A0A378Y6Y8_9NOCA</name>
<dbReference type="EMBL" id="UGRY01000002">
    <property type="protein sequence ID" value="SUA72854.1"/>
    <property type="molecule type" value="Genomic_DNA"/>
</dbReference>
<keyword evidence="3" id="KW-1185">Reference proteome</keyword>
<dbReference type="RefSeq" id="WP_147286987.1">
    <property type="nucleotide sequence ID" value="NZ_UGRY01000002.1"/>
</dbReference>
<dbReference type="SUPFAM" id="SSF52540">
    <property type="entry name" value="P-loop containing nucleoside triphosphate hydrolases"/>
    <property type="match status" value="1"/>
</dbReference>
<evidence type="ECO:0000313" key="3">
    <source>
        <dbReference type="Proteomes" id="UP000255467"/>
    </source>
</evidence>
<dbReference type="InterPro" id="IPR027417">
    <property type="entry name" value="P-loop_NTPase"/>
</dbReference>
<feature type="domain" description="pPIWI-RE three-gene island" evidence="1">
    <location>
        <begin position="26"/>
        <end position="185"/>
    </location>
</feature>
<gene>
    <name evidence="2" type="ORF">NCTC1934_00284</name>
</gene>
<dbReference type="Pfam" id="PF18155">
    <property type="entry name" value="pPIWI_RE_Z"/>
    <property type="match status" value="1"/>
</dbReference>
<evidence type="ECO:0000313" key="2">
    <source>
        <dbReference type="EMBL" id="SUA72854.1"/>
    </source>
</evidence>
<dbReference type="InterPro" id="IPR055254">
    <property type="entry name" value="pPIWI_RE_Z"/>
</dbReference>
<organism evidence="2 3">
    <name type="scientific">Nocardia otitidiscaviarum</name>
    <dbReference type="NCBI Taxonomy" id="1823"/>
    <lineage>
        <taxon>Bacteria</taxon>
        <taxon>Bacillati</taxon>
        <taxon>Actinomycetota</taxon>
        <taxon>Actinomycetes</taxon>
        <taxon>Mycobacteriales</taxon>
        <taxon>Nocardiaceae</taxon>
        <taxon>Nocardia</taxon>
    </lineage>
</organism>
<dbReference type="OrthoDB" id="8252072at2"/>
<protein>
    <recommendedName>
        <fullName evidence="1">pPIWI-RE three-gene island domain-containing protein</fullName>
    </recommendedName>
</protein>
<accession>A0A378Y6Y8</accession>
<dbReference type="AlphaFoldDB" id="A0A378Y6Y8"/>
<reference evidence="2 3" key="1">
    <citation type="submission" date="2018-06" db="EMBL/GenBank/DDBJ databases">
        <authorList>
            <consortium name="Pathogen Informatics"/>
            <person name="Doyle S."/>
        </authorList>
    </citation>
    <scope>NUCLEOTIDE SEQUENCE [LARGE SCALE GENOMIC DNA]</scope>
    <source>
        <strain evidence="2 3">NCTC1934</strain>
    </source>
</reference>
<sequence>MRDSQRWKTDAIKAVQRASDPPMHRREAARLLDVELCIFLAQQVAPTSPCTDAWALLGGYPFVHATGQSVDEDTEHVIAVARHLLLRYKDFHDWQSALRWYSALDETLRGYELDLDTGAIRQRQPRTLTDRWQLFDLALSAPPPHSTTSASPGGHGHYLVNTVQGPTSVTIPEWIPLGSPTAGHDLTIRQRDPITVSWAELQAAAEHGDRLEEQKGWSPRSNWASRLSDVRLEVRAADHSFHPSQTLTIDGMLHLIGMVGAGKSTLVEVLVLWASLSKPSKRICVVLDNVTAVLRKVTHLRALGIAAAPVLGQSNRLLHLRRLHRLTAPSDGTIGPTNEPMFDLISTACGLDGLRDHSAQPWDVRRPPCRSLEALDAQDDAEHRGCPLWHGCARHAPSRDLVDAIVWVATPASLIHTPVPTELNGEKMRYLEPAWRRSDLIVVDEADQVQAQLDAVFSPSQQLIGEGFEAWLDEIDRLTKEWIRRDQRQRMHDPRVRLWATTLTTAMTAVHMMYGLLSTDQNRTPKALDRRWLDTGYFTEWTLSQQLAQSWAGYGPRGRGNQPIQGWESDPAYIRLRQAFDTFIDDPLAGDPPPDEVAIEMVALTKSILNDSHETDRQRRVEEWLRTLRKNWPASNGTLPGIDDVELERQATRLQFGIYVAVLATRLNRLVEMFRDVEFELGLEGNGSSLFHRAPREFQSVVPESPMGNVLGFQYVEEDDAPNRRGGPMGQLRFFRCTGIGRWLLSHLHELYQADGKHGPNVVMLSATSWAGTSPRYHIDVPVDAVLKPPDRELAAIRHSHFEFLPLFAGSSTEPIRISGTRGERREAALQRMVAALADPGAGKSLLEQRRDLLPPNRRRILLLVGSYLEAKLVADHLVRLRSSWRDQICRLIPDDEEFTASWDGPRALRRGDVSTFADTGAWLLVAPLLAVERGHNILNDEDKAAIGAAYFLIRPHPRPDDLHYIIQRVNQWACLQIANGLPAVRNPRGEIGEIAREFRRAAHRRWRALLHMKLAYSTLRTAEQQALAWTMLVTIWQVIGRLVRGGEPAQVFFCDAAFAPAVAQRSDTARDDDSTSLLIGLRDILAPYFRPDCTDADRDLVDALYGCLYTALSTIEGL</sequence>
<evidence type="ECO:0000259" key="1">
    <source>
        <dbReference type="Pfam" id="PF18155"/>
    </source>
</evidence>
<proteinExistence type="predicted"/>